<evidence type="ECO:0000313" key="3">
    <source>
        <dbReference type="EMBL" id="AZP05065.1"/>
    </source>
</evidence>
<dbReference type="GO" id="GO:0016758">
    <property type="term" value="F:hexosyltransferase activity"/>
    <property type="evidence" value="ECO:0007669"/>
    <property type="project" value="TreeGrafter"/>
</dbReference>
<evidence type="ECO:0000313" key="4">
    <source>
        <dbReference type="Proteomes" id="UP000273326"/>
    </source>
</evidence>
<dbReference type="EMBL" id="CP034465">
    <property type="protein sequence ID" value="AZP05065.1"/>
    <property type="molecule type" value="Genomic_DNA"/>
</dbReference>
<proteinExistence type="predicted"/>
<dbReference type="Gene3D" id="3.40.50.2000">
    <property type="entry name" value="Glycogen Phosphorylase B"/>
    <property type="match status" value="2"/>
</dbReference>
<dbReference type="Proteomes" id="UP000273326">
    <property type="component" value="Chromosome"/>
</dbReference>
<evidence type="ECO:0000259" key="2">
    <source>
        <dbReference type="Pfam" id="PF13439"/>
    </source>
</evidence>
<dbReference type="PANTHER" id="PTHR45947">
    <property type="entry name" value="SULFOQUINOVOSYL TRANSFERASE SQD2"/>
    <property type="match status" value="1"/>
</dbReference>
<sequence length="398" mass="45924">MRVGMFTDSYFPQISGVATSIKVLKDELEAQGHEVIIFTTTDPNAVEEEENIVRLKSIPFLSFKDRRIAIKGFSKALKEAKKYHIDIVHTHTEFSLGITGKFVAYMLNIPNVHTYHTMYEKYLHYIAKGKIIRPRNVKTVSRFFCNRTMGVIVPSQLMKEKLTSYDVYKEIRVISTGVEIPEKDSALRQTIREQLQLTENDMVLLSLSRLAFEKDLHKIVESFPTVLQHHLNAKLVFVGDGPARESLEELVKELDLTDYIQFVGEVKNEYVHHYYQMADIYVSASASETQGLTYLESIVNDCPIVAKRNDYLSEIVRNPLLGLLYKEDEDMGITIVKMIELLKKTNSPIKLEQKEVLLKEISSATFGRKVISYYKSVIENYYFDSQIEETKSFSKHYE</sequence>
<organism evidence="3 4">
    <name type="scientific">Jeotgalibaca ciconiae</name>
    <dbReference type="NCBI Taxonomy" id="2496265"/>
    <lineage>
        <taxon>Bacteria</taxon>
        <taxon>Bacillati</taxon>
        <taxon>Bacillota</taxon>
        <taxon>Bacilli</taxon>
        <taxon>Lactobacillales</taxon>
        <taxon>Carnobacteriaceae</taxon>
        <taxon>Jeotgalibaca</taxon>
    </lineage>
</organism>
<dbReference type="RefSeq" id="WP_126111085.1">
    <property type="nucleotide sequence ID" value="NZ_CP034465.1"/>
</dbReference>
<dbReference type="Pfam" id="PF00534">
    <property type="entry name" value="Glycos_transf_1"/>
    <property type="match status" value="1"/>
</dbReference>
<dbReference type="InterPro" id="IPR028098">
    <property type="entry name" value="Glyco_trans_4-like_N"/>
</dbReference>
<gene>
    <name evidence="3" type="ORF">EJN90_10690</name>
</gene>
<feature type="domain" description="Glycosyl transferase family 1" evidence="1">
    <location>
        <begin position="189"/>
        <end position="345"/>
    </location>
</feature>
<protein>
    <submittedName>
        <fullName evidence="3">Glycosyltransferase family 4 protein</fullName>
    </submittedName>
</protein>
<name>A0A3Q9BM24_9LACT</name>
<keyword evidence="4" id="KW-1185">Reference proteome</keyword>
<evidence type="ECO:0000259" key="1">
    <source>
        <dbReference type="Pfam" id="PF00534"/>
    </source>
</evidence>
<dbReference type="OrthoDB" id="9802525at2"/>
<dbReference type="SUPFAM" id="SSF53756">
    <property type="entry name" value="UDP-Glycosyltransferase/glycogen phosphorylase"/>
    <property type="match status" value="1"/>
</dbReference>
<accession>A0A3Q9BM24</accession>
<dbReference type="Pfam" id="PF13439">
    <property type="entry name" value="Glyco_transf_4"/>
    <property type="match status" value="1"/>
</dbReference>
<keyword evidence="3" id="KW-0808">Transferase</keyword>
<dbReference type="KEGG" id="jeh:EJN90_10690"/>
<dbReference type="InterPro" id="IPR050194">
    <property type="entry name" value="Glycosyltransferase_grp1"/>
</dbReference>
<dbReference type="AlphaFoldDB" id="A0A3Q9BM24"/>
<dbReference type="CDD" id="cd03817">
    <property type="entry name" value="GT4_UGDG-like"/>
    <property type="match status" value="1"/>
</dbReference>
<dbReference type="InterPro" id="IPR001296">
    <property type="entry name" value="Glyco_trans_1"/>
</dbReference>
<feature type="domain" description="Glycosyltransferase subfamily 4-like N-terminal" evidence="2">
    <location>
        <begin position="14"/>
        <end position="179"/>
    </location>
</feature>
<dbReference type="PANTHER" id="PTHR45947:SF3">
    <property type="entry name" value="SULFOQUINOVOSYL TRANSFERASE SQD2"/>
    <property type="match status" value="1"/>
</dbReference>
<reference evidence="4" key="1">
    <citation type="submission" date="2018-12" db="EMBL/GenBank/DDBJ databases">
        <title>Complete genome sequencing of Jeotgalibaca sp. H21T32.</title>
        <authorList>
            <person name="Bae J.-W."/>
            <person name="Lee S.-Y."/>
        </authorList>
    </citation>
    <scope>NUCLEOTIDE SEQUENCE [LARGE SCALE GENOMIC DNA]</scope>
    <source>
        <strain evidence="4">H21T32</strain>
    </source>
</reference>